<comment type="caution">
    <text evidence="1">The sequence shown here is derived from an EMBL/GenBank/DDBJ whole genome shotgun (WGS) entry which is preliminary data.</text>
</comment>
<organism evidence="1 2">
    <name type="scientific">Virgibacillus salarius</name>
    <dbReference type="NCBI Taxonomy" id="447199"/>
    <lineage>
        <taxon>Bacteria</taxon>
        <taxon>Bacillati</taxon>
        <taxon>Bacillota</taxon>
        <taxon>Bacilli</taxon>
        <taxon>Bacillales</taxon>
        <taxon>Bacillaceae</taxon>
        <taxon>Virgibacillus</taxon>
    </lineage>
</organism>
<dbReference type="InterPro" id="IPR040983">
    <property type="entry name" value="Bact_RF_family5"/>
</dbReference>
<evidence type="ECO:0000313" key="2">
    <source>
        <dbReference type="Proteomes" id="UP000675284"/>
    </source>
</evidence>
<protein>
    <recommendedName>
        <fullName evidence="3">Protein required for attachment to host cells</fullName>
    </recommendedName>
</protein>
<dbReference type="Proteomes" id="UP000675284">
    <property type="component" value="Unassembled WGS sequence"/>
</dbReference>
<keyword evidence="2" id="KW-1185">Reference proteome</keyword>
<proteinExistence type="predicted"/>
<gene>
    <name evidence="1" type="ORF">KCX74_00185</name>
</gene>
<dbReference type="Pfam" id="PF18846">
    <property type="entry name" value="baeRF_family5"/>
    <property type="match status" value="1"/>
</dbReference>
<reference evidence="1" key="1">
    <citation type="submission" date="2021-04" db="EMBL/GenBank/DDBJ databases">
        <title>Isolation and polyphasic classification of algal microorganism.</title>
        <authorList>
            <person name="Wang S."/>
        </authorList>
    </citation>
    <scope>NUCLEOTIDE SEQUENCE</scope>
    <source>
        <strain evidence="1">720a</strain>
    </source>
</reference>
<dbReference type="AlphaFoldDB" id="A0A941DS81"/>
<evidence type="ECO:0000313" key="1">
    <source>
        <dbReference type="EMBL" id="MBR7794457.1"/>
    </source>
</evidence>
<sequence length="260" mass="30636">MDLNHEIKQLEAVHREGSDKVFTMYLNTDPSDPEQQGGEWKIQFKNGMRNFEQYLEEANNKEELKSFQLVKQKVEKFIRGNEQEFRKGVIVFATADEEVWFAARVQLRLETAFFWQETPVLDQVKKLKKDYPKAGIILVQQNEVKFIESYLNEINETKSFELDLETDNWREKTAMGPGNPSIQKDNLQSRYEANKHRWYKKIAPMLDKHAKNNDWEKIYVIGEPGSSQSLAEQMNKSIDRIIQKNMLDHEESKILQEVFG</sequence>
<dbReference type="EMBL" id="JAGSOT010000001">
    <property type="protein sequence ID" value="MBR7794457.1"/>
    <property type="molecule type" value="Genomic_DNA"/>
</dbReference>
<dbReference type="RefSeq" id="WP_026680017.1">
    <property type="nucleotide sequence ID" value="NZ_BAAACY010000033.1"/>
</dbReference>
<evidence type="ECO:0008006" key="3">
    <source>
        <dbReference type="Google" id="ProtNLM"/>
    </source>
</evidence>
<name>A0A941DS81_9BACI</name>
<accession>A0A941DS81</accession>